<evidence type="ECO:0000313" key="13">
    <source>
        <dbReference type="EMBL" id="OGB74249.1"/>
    </source>
</evidence>
<evidence type="ECO:0000256" key="5">
    <source>
        <dbReference type="ARBA" id="ARBA00022485"/>
    </source>
</evidence>
<dbReference type="InterPro" id="IPR036895">
    <property type="entry name" value="Uracil-DNA_glycosylase-like_sf"/>
</dbReference>
<proteinExistence type="inferred from homology"/>
<protein>
    <recommendedName>
        <fullName evidence="4">Type-4 uracil-DNA glycosylase</fullName>
        <ecNumber evidence="3">3.2.2.27</ecNumber>
    </recommendedName>
</protein>
<reference evidence="13 14" key="1">
    <citation type="journal article" date="2016" name="Nat. Commun.">
        <title>Thousands of microbial genomes shed light on interconnected biogeochemical processes in an aquifer system.</title>
        <authorList>
            <person name="Anantharaman K."/>
            <person name="Brown C.T."/>
            <person name="Hug L.A."/>
            <person name="Sharon I."/>
            <person name="Castelle C.J."/>
            <person name="Probst A.J."/>
            <person name="Thomas B.C."/>
            <person name="Singh A."/>
            <person name="Wilkins M.J."/>
            <person name="Karaoz U."/>
            <person name="Brodie E.L."/>
            <person name="Williams K.H."/>
            <person name="Hubbard S.S."/>
            <person name="Banfield J.F."/>
        </authorList>
    </citation>
    <scope>NUCLEOTIDE SEQUENCE [LARGE SCALE GENOMIC DNA]</scope>
</reference>
<dbReference type="GO" id="GO:0051539">
    <property type="term" value="F:4 iron, 4 sulfur cluster binding"/>
    <property type="evidence" value="ECO:0007669"/>
    <property type="project" value="UniProtKB-KW"/>
</dbReference>
<comment type="caution">
    <text evidence="13">The sequence shown here is derived from an EMBL/GenBank/DDBJ whole genome shotgun (WGS) entry which is preliminary data.</text>
</comment>
<evidence type="ECO:0000256" key="4">
    <source>
        <dbReference type="ARBA" id="ARBA00019403"/>
    </source>
</evidence>
<gene>
    <name evidence="13" type="ORF">A2V68_00580</name>
</gene>
<evidence type="ECO:0000256" key="7">
    <source>
        <dbReference type="ARBA" id="ARBA00022763"/>
    </source>
</evidence>
<feature type="domain" description="Uracil-DNA glycosylase-like" evidence="12">
    <location>
        <begin position="31"/>
        <end position="176"/>
    </location>
</feature>
<dbReference type="PANTHER" id="PTHR33693:SF1">
    <property type="entry name" value="TYPE-4 URACIL-DNA GLYCOSYLASE"/>
    <property type="match status" value="1"/>
</dbReference>
<keyword evidence="7" id="KW-0227">DNA damage</keyword>
<organism evidence="13 14">
    <name type="scientific">candidate division Kazan bacterium RBG_13_50_9</name>
    <dbReference type="NCBI Taxonomy" id="1798535"/>
    <lineage>
        <taxon>Bacteria</taxon>
        <taxon>Bacteria division Kazan-3B-28</taxon>
    </lineage>
</organism>
<accession>A0A1F4NS57</accession>
<keyword evidence="8" id="KW-0378">Hydrolase</keyword>
<evidence type="ECO:0000313" key="14">
    <source>
        <dbReference type="Proteomes" id="UP000176651"/>
    </source>
</evidence>
<sequence length="210" mass="23491">MDERRKILQEIIQDIKAHTCSLRSGCKQAVPGEGNPASPIVFIGEGPGRWEDEQGRPFVGPAGKLLNELLVEIGWKREDVYITNINRCRPPGNRDPLPEEVAEHSEFLRRELELIKPKLIVLLGRHALNKFLPNEQISKCHGRAKRKGREVYLAIYHPAAALHNPNLMGALREDFKKIPLILSKIDELPPAAAGPTSAEVMPPAQQDPLF</sequence>
<dbReference type="NCBIfam" id="TIGR00758">
    <property type="entry name" value="UDG_fam4"/>
    <property type="match status" value="1"/>
</dbReference>
<evidence type="ECO:0000256" key="2">
    <source>
        <dbReference type="ARBA" id="ARBA00006521"/>
    </source>
</evidence>
<dbReference type="Proteomes" id="UP000176651">
    <property type="component" value="Unassembled WGS sequence"/>
</dbReference>
<dbReference type="GO" id="GO:0006281">
    <property type="term" value="P:DNA repair"/>
    <property type="evidence" value="ECO:0007669"/>
    <property type="project" value="UniProtKB-KW"/>
</dbReference>
<dbReference type="Gene3D" id="3.40.470.10">
    <property type="entry name" value="Uracil-DNA glycosylase-like domain"/>
    <property type="match status" value="1"/>
</dbReference>
<evidence type="ECO:0000256" key="9">
    <source>
        <dbReference type="ARBA" id="ARBA00023004"/>
    </source>
</evidence>
<keyword evidence="10" id="KW-0411">Iron-sulfur</keyword>
<dbReference type="STRING" id="1798535.A2V68_00580"/>
<dbReference type="Pfam" id="PF03167">
    <property type="entry name" value="UDG"/>
    <property type="match status" value="1"/>
</dbReference>
<evidence type="ECO:0000256" key="11">
    <source>
        <dbReference type="ARBA" id="ARBA00023204"/>
    </source>
</evidence>
<keyword evidence="11" id="KW-0234">DNA repair</keyword>
<comment type="catalytic activity">
    <reaction evidence="1">
        <text>Hydrolyzes single-stranded DNA or mismatched double-stranded DNA and polynucleotides, releasing free uracil.</text>
        <dbReference type="EC" id="3.2.2.27"/>
    </reaction>
</comment>
<evidence type="ECO:0000256" key="1">
    <source>
        <dbReference type="ARBA" id="ARBA00001400"/>
    </source>
</evidence>
<dbReference type="GO" id="GO:0004844">
    <property type="term" value="F:uracil DNA N-glycosylase activity"/>
    <property type="evidence" value="ECO:0007669"/>
    <property type="project" value="UniProtKB-EC"/>
</dbReference>
<dbReference type="InterPro" id="IPR051536">
    <property type="entry name" value="UDG_Type-4/5"/>
</dbReference>
<dbReference type="PANTHER" id="PTHR33693">
    <property type="entry name" value="TYPE-5 URACIL-DNA GLYCOSYLASE"/>
    <property type="match status" value="1"/>
</dbReference>
<dbReference type="SUPFAM" id="SSF52141">
    <property type="entry name" value="Uracil-DNA glycosylase-like"/>
    <property type="match status" value="1"/>
</dbReference>
<keyword evidence="9" id="KW-0408">Iron</keyword>
<dbReference type="GO" id="GO:0046872">
    <property type="term" value="F:metal ion binding"/>
    <property type="evidence" value="ECO:0007669"/>
    <property type="project" value="UniProtKB-KW"/>
</dbReference>
<dbReference type="EMBL" id="META01000003">
    <property type="protein sequence ID" value="OGB74249.1"/>
    <property type="molecule type" value="Genomic_DNA"/>
</dbReference>
<dbReference type="InterPro" id="IPR005122">
    <property type="entry name" value="Uracil-DNA_glycosylase-like"/>
</dbReference>
<evidence type="ECO:0000256" key="3">
    <source>
        <dbReference type="ARBA" id="ARBA00012030"/>
    </source>
</evidence>
<evidence type="ECO:0000259" key="12">
    <source>
        <dbReference type="SMART" id="SM00986"/>
    </source>
</evidence>
<evidence type="ECO:0000256" key="8">
    <source>
        <dbReference type="ARBA" id="ARBA00022801"/>
    </source>
</evidence>
<name>A0A1F4NS57_UNCK3</name>
<evidence type="ECO:0000256" key="10">
    <source>
        <dbReference type="ARBA" id="ARBA00023014"/>
    </source>
</evidence>
<keyword evidence="6" id="KW-0479">Metal-binding</keyword>
<evidence type="ECO:0000256" key="6">
    <source>
        <dbReference type="ARBA" id="ARBA00022723"/>
    </source>
</evidence>
<dbReference type="CDD" id="cd10030">
    <property type="entry name" value="UDG-F4_TTUDGA_SPO1dp_like"/>
    <property type="match status" value="1"/>
</dbReference>
<dbReference type="AlphaFoldDB" id="A0A1F4NS57"/>
<comment type="similarity">
    <text evidence="2">Belongs to the uracil-DNA glycosylase (UDG) superfamily. Type 4 (UDGa) family.</text>
</comment>
<dbReference type="SMART" id="SM00986">
    <property type="entry name" value="UDG"/>
    <property type="match status" value="1"/>
</dbReference>
<dbReference type="InterPro" id="IPR005273">
    <property type="entry name" value="Ura-DNA_glyco_family4"/>
</dbReference>
<dbReference type="SMART" id="SM00987">
    <property type="entry name" value="UreE_C"/>
    <property type="match status" value="1"/>
</dbReference>
<dbReference type="EC" id="3.2.2.27" evidence="3"/>
<keyword evidence="5" id="KW-0004">4Fe-4S</keyword>